<comment type="caution">
    <text evidence="1">The sequence shown here is derived from an EMBL/GenBank/DDBJ whole genome shotgun (WGS) entry which is preliminary data.</text>
</comment>
<sequence>MTPKSLLSSVVNDALARAHDAFTDPPEAQVLVCLAWVKVEVWVKSIEHDAKETEVWHEDFLLRVTGIKAIVEKAWDAESSALIRTMIAFNHADCKVLRKLREKLRFDLDLERQEALYFMISAVMALSRAKKVKHADDLEDLARDWFSKSAWLGAWELMKLTSFATRVPPPPSFRSNPAHRQQVPHELSDEHHLRQHVHAQNNLSYDLSQQAHNTIMSRDSVSRVLAYGVSLLQRPPAPLLALAITLHKLVGLEGVERRDTEEIARIAKFLYSTADWTILFGALTQGGTRDCITPKTLQDRPPCRNYGRKQDALYFIAEAVATLGKEGYIKAAKDMEQVGVAVFRWRNLQEAMELLELSRPVSYVAPDSGRRARD</sequence>
<reference evidence="1" key="1">
    <citation type="submission" date="2024-09" db="EMBL/GenBank/DDBJ databases">
        <title>Black Yeasts Isolated from many extreme environments.</title>
        <authorList>
            <person name="Coleine C."/>
            <person name="Stajich J.E."/>
            <person name="Selbmann L."/>
        </authorList>
    </citation>
    <scope>NUCLEOTIDE SEQUENCE</scope>
    <source>
        <strain evidence="1">CCFEE 5737</strain>
    </source>
</reference>
<name>A0ACC3DZI8_9PEZI</name>
<dbReference type="EMBL" id="JAWDJW010000007">
    <property type="protein sequence ID" value="KAK3082148.1"/>
    <property type="molecule type" value="Genomic_DNA"/>
</dbReference>
<keyword evidence="2" id="KW-1185">Reference proteome</keyword>
<evidence type="ECO:0000313" key="2">
    <source>
        <dbReference type="Proteomes" id="UP001186974"/>
    </source>
</evidence>
<protein>
    <submittedName>
        <fullName evidence="1">Uncharacterized protein</fullName>
    </submittedName>
</protein>
<proteinExistence type="predicted"/>
<gene>
    <name evidence="1" type="ORF">LTS18_002940</name>
</gene>
<evidence type="ECO:0000313" key="1">
    <source>
        <dbReference type="EMBL" id="KAK3082148.1"/>
    </source>
</evidence>
<dbReference type="Proteomes" id="UP001186974">
    <property type="component" value="Unassembled WGS sequence"/>
</dbReference>
<organism evidence="1 2">
    <name type="scientific">Coniosporium uncinatum</name>
    <dbReference type="NCBI Taxonomy" id="93489"/>
    <lineage>
        <taxon>Eukaryota</taxon>
        <taxon>Fungi</taxon>
        <taxon>Dikarya</taxon>
        <taxon>Ascomycota</taxon>
        <taxon>Pezizomycotina</taxon>
        <taxon>Dothideomycetes</taxon>
        <taxon>Dothideomycetes incertae sedis</taxon>
        <taxon>Coniosporium</taxon>
    </lineage>
</organism>
<accession>A0ACC3DZI8</accession>